<keyword evidence="3" id="KW-0472">Membrane</keyword>
<evidence type="ECO:0000313" key="4">
    <source>
        <dbReference type="EMBL" id="KAK4508218.1"/>
    </source>
</evidence>
<dbReference type="PANTHER" id="PTHR33365">
    <property type="entry name" value="YALI0B05434P"/>
    <property type="match status" value="1"/>
</dbReference>
<evidence type="ECO:0000256" key="1">
    <source>
        <dbReference type="ARBA" id="ARBA00035112"/>
    </source>
</evidence>
<comment type="similarity">
    <text evidence="1">Belongs to the ustYa family.</text>
</comment>
<name>A0ABR0F418_ZASCE</name>
<proteinExistence type="inferred from homology"/>
<dbReference type="Pfam" id="PF11807">
    <property type="entry name" value="UstYa"/>
    <property type="match status" value="1"/>
</dbReference>
<keyword evidence="3" id="KW-1133">Transmembrane helix</keyword>
<feature type="transmembrane region" description="Helical" evidence="3">
    <location>
        <begin position="32"/>
        <end position="52"/>
    </location>
</feature>
<keyword evidence="3" id="KW-0812">Transmembrane</keyword>
<sequence length="284" mass="33438">MEKQWKESLLDNQDELSESEPRPAFRRQKRNHIVTIGNIVLFVASITALVLAQTKRPTTQAALKATNIYTPFLDEVKVDLILINLNGSLWTDDSRDIWRRVPNNEESEDLWTDFEMIKPIVLSSEQVRRLGKNPKSVVKFDDEYWHFGDDAYIGALDLFHQVHCLDELRKKVFEDYDGVKEQGTKHSSLYWAHLRHCTGMLMQHLLCTADAGFLTYDWMEDAEKPFPDMGVNRRCRDWKQLVEYRDRHGVDREMFEKYTKPKGAVEVKQPPEYWGYLREIGEIR</sequence>
<dbReference type="EMBL" id="JAXOVC010000001">
    <property type="protein sequence ID" value="KAK4508218.1"/>
    <property type="molecule type" value="Genomic_DNA"/>
</dbReference>
<keyword evidence="5" id="KW-1185">Reference proteome</keyword>
<evidence type="ECO:0000256" key="3">
    <source>
        <dbReference type="SAM" id="Phobius"/>
    </source>
</evidence>
<dbReference type="PANTHER" id="PTHR33365:SF14">
    <property type="entry name" value="TAT PATHWAY SIGNAL SEQUENCE"/>
    <property type="match status" value="1"/>
</dbReference>
<gene>
    <name evidence="4" type="ORF">PRZ48_001956</name>
</gene>
<evidence type="ECO:0000256" key="2">
    <source>
        <dbReference type="SAM" id="MobiDB-lite"/>
    </source>
</evidence>
<feature type="region of interest" description="Disordered" evidence="2">
    <location>
        <begin position="1"/>
        <end position="23"/>
    </location>
</feature>
<dbReference type="Proteomes" id="UP001305779">
    <property type="component" value="Unassembled WGS sequence"/>
</dbReference>
<evidence type="ECO:0000313" key="5">
    <source>
        <dbReference type="Proteomes" id="UP001305779"/>
    </source>
</evidence>
<comment type="caution">
    <text evidence="4">The sequence shown here is derived from an EMBL/GenBank/DDBJ whole genome shotgun (WGS) entry which is preliminary data.</text>
</comment>
<protein>
    <submittedName>
        <fullName evidence="4">Uncharacterized protein</fullName>
    </submittedName>
</protein>
<reference evidence="4 5" key="1">
    <citation type="journal article" date="2023" name="G3 (Bethesda)">
        <title>A chromosome-level genome assembly of Zasmidium syzygii isolated from banana leaves.</title>
        <authorList>
            <person name="van Westerhoven A.C."/>
            <person name="Mehrabi R."/>
            <person name="Talebi R."/>
            <person name="Steentjes M.B.F."/>
            <person name="Corcolon B."/>
            <person name="Chong P.A."/>
            <person name="Kema G.H.J."/>
            <person name="Seidl M.F."/>
        </authorList>
    </citation>
    <scope>NUCLEOTIDE SEQUENCE [LARGE SCALE GENOMIC DNA]</scope>
    <source>
        <strain evidence="4 5">P124</strain>
    </source>
</reference>
<dbReference type="InterPro" id="IPR021765">
    <property type="entry name" value="UstYa-like"/>
</dbReference>
<organism evidence="4 5">
    <name type="scientific">Zasmidium cellare</name>
    <name type="common">Wine cellar mold</name>
    <name type="synonym">Racodium cellare</name>
    <dbReference type="NCBI Taxonomy" id="395010"/>
    <lineage>
        <taxon>Eukaryota</taxon>
        <taxon>Fungi</taxon>
        <taxon>Dikarya</taxon>
        <taxon>Ascomycota</taxon>
        <taxon>Pezizomycotina</taxon>
        <taxon>Dothideomycetes</taxon>
        <taxon>Dothideomycetidae</taxon>
        <taxon>Mycosphaerellales</taxon>
        <taxon>Mycosphaerellaceae</taxon>
        <taxon>Zasmidium</taxon>
    </lineage>
</organism>
<accession>A0ABR0F418</accession>